<keyword evidence="3 7" id="KW-1134">Transmembrane beta strand</keyword>
<evidence type="ECO:0000256" key="4">
    <source>
        <dbReference type="ARBA" id="ARBA00022692"/>
    </source>
</evidence>
<evidence type="ECO:0000256" key="3">
    <source>
        <dbReference type="ARBA" id="ARBA00022452"/>
    </source>
</evidence>
<dbReference type="InterPro" id="IPR037066">
    <property type="entry name" value="Plug_dom_sf"/>
</dbReference>
<comment type="similarity">
    <text evidence="7">Belongs to the TonB-dependent receptor family.</text>
</comment>
<reference evidence="9 10" key="1">
    <citation type="submission" date="2018-11" db="EMBL/GenBank/DDBJ databases">
        <title>Proposal to divide the Flavobacteriaceae and reorganize its genera based on Amino Acid Identity values calculated from whole genome sequences.</title>
        <authorList>
            <person name="Nicholson A.C."/>
            <person name="Gulvik C.A."/>
            <person name="Whitney A.M."/>
            <person name="Humrighouse B.W."/>
            <person name="Bell M."/>
            <person name="Holmes B."/>
            <person name="Steigerwalt A."/>
            <person name="Villarma A."/>
            <person name="Sheth M."/>
            <person name="Batra D."/>
            <person name="Pryor J."/>
            <person name="Bernardet J.-F."/>
            <person name="Hugo C."/>
            <person name="Kampfer P."/>
            <person name="Newman J."/>
            <person name="Mcquiston J.R."/>
        </authorList>
    </citation>
    <scope>NUCLEOTIDE SEQUENCE [LARGE SCALE GENOMIC DNA]</scope>
    <source>
        <strain evidence="9 10">DSM 15235</strain>
    </source>
</reference>
<dbReference type="InterPro" id="IPR023996">
    <property type="entry name" value="TonB-dep_OMP_SusC/RagA"/>
</dbReference>
<dbReference type="Pfam" id="PF07715">
    <property type="entry name" value="Plug"/>
    <property type="match status" value="1"/>
</dbReference>
<dbReference type="OrthoDB" id="9768177at2"/>
<evidence type="ECO:0000313" key="9">
    <source>
        <dbReference type="EMBL" id="ROH95553.1"/>
    </source>
</evidence>
<comment type="caution">
    <text evidence="9">The sequence shown here is derived from an EMBL/GenBank/DDBJ whole genome shotgun (WGS) entry which is preliminary data.</text>
</comment>
<keyword evidence="4 7" id="KW-0812">Transmembrane</keyword>
<accession>A0A3N0VRW6</accession>
<comment type="subcellular location">
    <subcellularLocation>
        <location evidence="1 7">Cell outer membrane</location>
        <topology evidence="1 7">Multi-pass membrane protein</topology>
    </subcellularLocation>
</comment>
<evidence type="ECO:0000259" key="8">
    <source>
        <dbReference type="Pfam" id="PF07715"/>
    </source>
</evidence>
<evidence type="ECO:0000256" key="6">
    <source>
        <dbReference type="ARBA" id="ARBA00023237"/>
    </source>
</evidence>
<name>A0A3N0VRW6_9FLAO</name>
<dbReference type="AlphaFoldDB" id="A0A3N0VRW6"/>
<dbReference type="InterPro" id="IPR039426">
    <property type="entry name" value="TonB-dep_rcpt-like"/>
</dbReference>
<evidence type="ECO:0000256" key="5">
    <source>
        <dbReference type="ARBA" id="ARBA00023136"/>
    </source>
</evidence>
<dbReference type="Proteomes" id="UP000269375">
    <property type="component" value="Unassembled WGS sequence"/>
</dbReference>
<dbReference type="Gene3D" id="2.40.170.20">
    <property type="entry name" value="TonB-dependent receptor, beta-barrel domain"/>
    <property type="match status" value="1"/>
</dbReference>
<organism evidence="9 10">
    <name type="scientific">Chryseobacterium daecheongense</name>
    <dbReference type="NCBI Taxonomy" id="192389"/>
    <lineage>
        <taxon>Bacteria</taxon>
        <taxon>Pseudomonadati</taxon>
        <taxon>Bacteroidota</taxon>
        <taxon>Flavobacteriia</taxon>
        <taxon>Flavobacteriales</taxon>
        <taxon>Weeksellaceae</taxon>
        <taxon>Chryseobacterium group</taxon>
        <taxon>Chryseobacterium</taxon>
    </lineage>
</organism>
<evidence type="ECO:0000313" key="10">
    <source>
        <dbReference type="Proteomes" id="UP000269375"/>
    </source>
</evidence>
<dbReference type="SUPFAM" id="SSF56935">
    <property type="entry name" value="Porins"/>
    <property type="match status" value="1"/>
</dbReference>
<dbReference type="NCBIfam" id="TIGR04056">
    <property type="entry name" value="OMP_RagA_SusC"/>
    <property type="match status" value="1"/>
</dbReference>
<dbReference type="PROSITE" id="PS52016">
    <property type="entry name" value="TONB_DEPENDENT_REC_3"/>
    <property type="match status" value="1"/>
</dbReference>
<dbReference type="InterPro" id="IPR023997">
    <property type="entry name" value="TonB-dep_OMP_SusC/RagA_CS"/>
</dbReference>
<evidence type="ECO:0000256" key="1">
    <source>
        <dbReference type="ARBA" id="ARBA00004571"/>
    </source>
</evidence>
<keyword evidence="6 7" id="KW-0998">Cell outer membrane</keyword>
<protein>
    <submittedName>
        <fullName evidence="9">SusC/RagA family TonB-linked outer membrane protein</fullName>
    </submittedName>
</protein>
<keyword evidence="5 7" id="KW-0472">Membrane</keyword>
<feature type="domain" description="TonB-dependent receptor plug" evidence="8">
    <location>
        <begin position="67"/>
        <end position="174"/>
    </location>
</feature>
<evidence type="ECO:0000256" key="7">
    <source>
        <dbReference type="PROSITE-ProRule" id="PRU01360"/>
    </source>
</evidence>
<dbReference type="NCBIfam" id="TIGR04057">
    <property type="entry name" value="SusC_RagA_signa"/>
    <property type="match status" value="1"/>
</dbReference>
<dbReference type="InterPro" id="IPR036942">
    <property type="entry name" value="Beta-barrel_TonB_sf"/>
</dbReference>
<dbReference type="GO" id="GO:0009279">
    <property type="term" value="C:cell outer membrane"/>
    <property type="evidence" value="ECO:0007669"/>
    <property type="project" value="UniProtKB-SubCell"/>
</dbReference>
<dbReference type="EMBL" id="RJTX01000004">
    <property type="protein sequence ID" value="ROH95553.1"/>
    <property type="molecule type" value="Genomic_DNA"/>
</dbReference>
<dbReference type="InterPro" id="IPR012910">
    <property type="entry name" value="Plug_dom"/>
</dbReference>
<evidence type="ECO:0000256" key="2">
    <source>
        <dbReference type="ARBA" id="ARBA00022448"/>
    </source>
</evidence>
<gene>
    <name evidence="9" type="ORF">EGI05_13540</name>
</gene>
<keyword evidence="2 7" id="KW-0813">Transport</keyword>
<proteinExistence type="inferred from homology"/>
<dbReference type="Gene3D" id="2.170.130.10">
    <property type="entry name" value="TonB-dependent receptor, plug domain"/>
    <property type="match status" value="1"/>
</dbReference>
<sequence length="1007" mass="110931">MLIFINTFASLILKFVNMKLRLSLITTAVLFFAGGQIVEAQRTKKDTATTEKQIDEVVIVAYGSQKKETLVGSNTEIKAKQFADRPISNIGQAIDGASPGVKVSTGTGQPGSAPSIQVRGIGSYGISTSPLYVVDGVIYTGSLSAINPNDIASFNILKDAASTSLYGSAAANGVVLITTKSGRKGTDVLNFNMSTGYVGRSIPEYDRVDVYQYYPLIWEAIRNGRLTTNPTAGLAAANNYASIVLVSGNSTFGSGVLKTNVFNVPDHQLVIDGVLNPNAQLKYTDLDWQGPLMKTGFRQNYELNYSGGTNKTTYFSSVSYTNETGYLMKSDFERFTARLKVDSQIKSWLKLGTSISGVSSNGNNSIDGADNNTAYINPYNWTRTMGPIYSPYAHDPNTFATLYDAAGNIVYDAGGARGADAAAGRNVIQETLLNKDISKNYYIISRAYAEFKVDPYLTLSTNVGYDIRNNRRSRYVNKVIGDAAPAGAAEKTTFTEQTLTWNQLLNYKRKFGVHNFEFLLGHENYKYIYEYFNAYKQGQTVDDNDELINFVTPTTVTSQTDNYKKESVFSRLNYDYKSKYLLSGSIRWDASSRFAKDVRWNSFWSVGAGWRIKAEDFLSDSRLISELKLRGSYGEVGNDGTNSYYMYKSTYSLGYNNAQEPGILFGFLADPSITWESNKQTDLGLDFGFLNNRITGSVDYYNRITDDLIFPVPVPVSSGVPGNSISKNVGTMYNRGFEFALNADVIKNDNFTWSINANASTLKNQVTELSEGITEIISGTKKVSVGHSVYDYWLRQWYGVDPADGSPLFLVADAYAGTTASDIRTVNGTQVTTNFNKAKYDYSGSAIPDLFGSFGTSISYKQWSLSTMFTYQLGGLTYDTNYQSLMSSYSQGGALSKDILDRWTTPGQITDVPALNSSTYTSSNAASSRWLVKSDFITFRQATLGYSFSPESISQYGLTSLRLLLSGENIWSKTARKGLEPVQSFNGTTTNRYTPARIVTIGFSLSF</sequence>